<keyword evidence="3" id="KW-1185">Reference proteome</keyword>
<evidence type="ECO:0000313" key="2">
    <source>
        <dbReference type="EMBL" id="KAJ3500988.1"/>
    </source>
</evidence>
<feature type="region of interest" description="Disordered" evidence="1">
    <location>
        <begin position="59"/>
        <end position="127"/>
    </location>
</feature>
<dbReference type="AlphaFoldDB" id="A0A9W8JT81"/>
<proteinExistence type="predicted"/>
<sequence length="238" mass="25913">MQLSAALGRQHKPTHALLVIPRSSRTLPKACSVIISEKATPLLTAPCIASRRSLPADTRASSKFFNPDTDPNPLRRTLEPEVMSDHTSSSYVDLPLPAIERRGVTPHPQVGHGRPTPTPKASADHVSASSTSSYAASISSSTFTLSSTTDGSSASSALFEGRPNQGQGTEDSGNNVFSIQLKKLYRAISNLETKIKQEDSMDEAEDGMNSRVMLKGKEVESDELERERWRKQISDHKE</sequence>
<feature type="compositionally biased region" description="Polar residues" evidence="1">
    <location>
        <begin position="164"/>
        <end position="174"/>
    </location>
</feature>
<feature type="region of interest" description="Disordered" evidence="1">
    <location>
        <begin position="198"/>
        <end position="238"/>
    </location>
</feature>
<accession>A0A9W8JT81</accession>
<reference evidence="2" key="1">
    <citation type="submission" date="2022-07" db="EMBL/GenBank/DDBJ databases">
        <title>Genome Sequence of Agrocybe chaxingu.</title>
        <authorList>
            <person name="Buettner E."/>
        </authorList>
    </citation>
    <scope>NUCLEOTIDE SEQUENCE</scope>
    <source>
        <strain evidence="2">MP-N11</strain>
    </source>
</reference>
<dbReference type="OrthoDB" id="2692765at2759"/>
<comment type="caution">
    <text evidence="2">The sequence shown here is derived from an EMBL/GenBank/DDBJ whole genome shotgun (WGS) entry which is preliminary data.</text>
</comment>
<feature type="region of interest" description="Disordered" evidence="1">
    <location>
        <begin position="143"/>
        <end position="174"/>
    </location>
</feature>
<evidence type="ECO:0000313" key="3">
    <source>
        <dbReference type="Proteomes" id="UP001148786"/>
    </source>
</evidence>
<evidence type="ECO:0000256" key="1">
    <source>
        <dbReference type="SAM" id="MobiDB-lite"/>
    </source>
</evidence>
<feature type="compositionally biased region" description="Low complexity" evidence="1">
    <location>
        <begin position="143"/>
        <end position="158"/>
    </location>
</feature>
<organism evidence="2 3">
    <name type="scientific">Agrocybe chaxingu</name>
    <dbReference type="NCBI Taxonomy" id="84603"/>
    <lineage>
        <taxon>Eukaryota</taxon>
        <taxon>Fungi</taxon>
        <taxon>Dikarya</taxon>
        <taxon>Basidiomycota</taxon>
        <taxon>Agaricomycotina</taxon>
        <taxon>Agaricomycetes</taxon>
        <taxon>Agaricomycetidae</taxon>
        <taxon>Agaricales</taxon>
        <taxon>Agaricineae</taxon>
        <taxon>Strophariaceae</taxon>
        <taxon>Agrocybe</taxon>
    </lineage>
</organism>
<dbReference type="EMBL" id="JANKHO010001509">
    <property type="protein sequence ID" value="KAJ3500988.1"/>
    <property type="molecule type" value="Genomic_DNA"/>
</dbReference>
<feature type="compositionally biased region" description="Basic and acidic residues" evidence="1">
    <location>
        <begin position="215"/>
        <end position="238"/>
    </location>
</feature>
<gene>
    <name evidence="2" type="ORF">NLJ89_g9546</name>
</gene>
<protein>
    <submittedName>
        <fullName evidence="2">Uncharacterized protein</fullName>
    </submittedName>
</protein>
<name>A0A9W8JT81_9AGAR</name>
<dbReference type="Proteomes" id="UP001148786">
    <property type="component" value="Unassembled WGS sequence"/>
</dbReference>